<dbReference type="EMBL" id="UOEQ01000258">
    <property type="protein sequence ID" value="VAW20172.1"/>
    <property type="molecule type" value="Genomic_DNA"/>
</dbReference>
<name>A0A3B0U0L8_9ZZZZ</name>
<sequence length="41" mass="4868">MTLLVAGIFIFTIFDFNNYFVCRFWGFIFFKTPATVKEHNA</sequence>
<keyword evidence="1" id="KW-0472">Membrane</keyword>
<proteinExistence type="predicted"/>
<keyword evidence="1" id="KW-1133">Transmembrane helix</keyword>
<evidence type="ECO:0000313" key="2">
    <source>
        <dbReference type="EMBL" id="VAW20172.1"/>
    </source>
</evidence>
<dbReference type="AlphaFoldDB" id="A0A3B0U0L8"/>
<accession>A0A3B0U0L8</accession>
<reference evidence="2" key="1">
    <citation type="submission" date="2018-06" db="EMBL/GenBank/DDBJ databases">
        <authorList>
            <person name="Zhirakovskaya E."/>
        </authorList>
    </citation>
    <scope>NUCLEOTIDE SEQUENCE</scope>
</reference>
<protein>
    <submittedName>
        <fullName evidence="2">Uncharacterized protein</fullName>
    </submittedName>
</protein>
<evidence type="ECO:0000256" key="1">
    <source>
        <dbReference type="SAM" id="Phobius"/>
    </source>
</evidence>
<organism evidence="2">
    <name type="scientific">hydrothermal vent metagenome</name>
    <dbReference type="NCBI Taxonomy" id="652676"/>
    <lineage>
        <taxon>unclassified sequences</taxon>
        <taxon>metagenomes</taxon>
        <taxon>ecological metagenomes</taxon>
    </lineage>
</organism>
<keyword evidence="1" id="KW-0812">Transmembrane</keyword>
<feature type="transmembrane region" description="Helical" evidence="1">
    <location>
        <begin position="6"/>
        <end position="30"/>
    </location>
</feature>
<gene>
    <name evidence="2" type="ORF">MNBD_ALPHA11-1244</name>
</gene>